<accession>A0A0P0R9B9</accession>
<evidence type="ECO:0000313" key="2">
    <source>
        <dbReference type="EMBL" id="ALL64958.1"/>
    </source>
</evidence>
<dbReference type="Proteomes" id="UP000019146">
    <property type="component" value="Chromosome 1"/>
</dbReference>
<evidence type="ECO:0000256" key="1">
    <source>
        <dbReference type="SAM" id="MobiDB-lite"/>
    </source>
</evidence>
<dbReference type="EMBL" id="CP012746">
    <property type="protein sequence ID" value="ALL64958.1"/>
    <property type="molecule type" value="Genomic_DNA"/>
</dbReference>
<proteinExistence type="predicted"/>
<name>A0A0P0R9B9_9BURK</name>
<dbReference type="KEGG" id="bcai:K788_0002463"/>
<reference evidence="2 3" key="1">
    <citation type="journal article" date="2014" name="Genome Announc.">
        <title>Draft Genome Sequence of the Haloacid-Degrading Burkholderia caribensis Strain MBA4.</title>
        <authorList>
            <person name="Pan Y."/>
            <person name="Kong K.F."/>
            <person name="Tsang J.S."/>
        </authorList>
    </citation>
    <scope>NUCLEOTIDE SEQUENCE [LARGE SCALE GENOMIC DNA]</scope>
    <source>
        <strain evidence="2 3">MBA4</strain>
    </source>
</reference>
<organism evidence="2 3">
    <name type="scientific">Paraburkholderia caribensis MBA4</name>
    <dbReference type="NCBI Taxonomy" id="1323664"/>
    <lineage>
        <taxon>Bacteria</taxon>
        <taxon>Pseudomonadati</taxon>
        <taxon>Pseudomonadota</taxon>
        <taxon>Betaproteobacteria</taxon>
        <taxon>Burkholderiales</taxon>
        <taxon>Burkholderiaceae</taxon>
        <taxon>Paraburkholderia</taxon>
    </lineage>
</organism>
<evidence type="ECO:0000313" key="3">
    <source>
        <dbReference type="Proteomes" id="UP000019146"/>
    </source>
</evidence>
<gene>
    <name evidence="2" type="ORF">K788_0002463</name>
</gene>
<sequence length="92" mass="9935">MRTDSRIQHSPRRPMHAFLEAGQRQSVLRGIRSPDRANGASHASQHLGIHAIDAADAALLLTPRKSTHPEAEARADCATALMAARNDTGIHP</sequence>
<dbReference type="AlphaFoldDB" id="A0A0P0R9B9"/>
<protein>
    <submittedName>
        <fullName evidence="2">Uncharacterized protein</fullName>
    </submittedName>
</protein>
<feature type="region of interest" description="Disordered" evidence="1">
    <location>
        <begin position="1"/>
        <end position="25"/>
    </location>
</feature>